<dbReference type="InterPro" id="IPR016193">
    <property type="entry name" value="Cytidine_deaminase-like"/>
</dbReference>
<keyword evidence="4" id="KW-0819">tRNA processing</keyword>
<proteinExistence type="inferred from homology"/>
<protein>
    <recommendedName>
        <fullName evidence="3">tRNA(adenine(34)) deaminase</fullName>
        <ecNumber evidence="3">3.5.4.33</ecNumber>
    </recommendedName>
</protein>
<dbReference type="STRING" id="92696.A0A4R0RTK6"/>
<name>A0A4R0RTK6_9APHY</name>
<dbReference type="EMBL" id="RWJN01000054">
    <property type="protein sequence ID" value="TCD68929.1"/>
    <property type="molecule type" value="Genomic_DNA"/>
</dbReference>
<evidence type="ECO:0000256" key="1">
    <source>
        <dbReference type="ARBA" id="ARBA00001947"/>
    </source>
</evidence>
<reference evidence="10 11" key="1">
    <citation type="submission" date="2018-11" db="EMBL/GenBank/DDBJ databases">
        <title>Genome assembly of Steccherinum ochraceum LE-BIN_3174, the white-rot fungus of the Steccherinaceae family (The Residual Polyporoid clade, Polyporales, Basidiomycota).</title>
        <authorList>
            <person name="Fedorova T.V."/>
            <person name="Glazunova O.A."/>
            <person name="Landesman E.O."/>
            <person name="Moiseenko K.V."/>
            <person name="Psurtseva N.V."/>
            <person name="Savinova O.S."/>
            <person name="Shakhova N.V."/>
            <person name="Tyazhelova T.V."/>
            <person name="Vasina D.V."/>
        </authorList>
    </citation>
    <scope>NUCLEOTIDE SEQUENCE [LARGE SCALE GENOMIC DNA]</scope>
    <source>
        <strain evidence="10 11">LE-BIN_3174</strain>
    </source>
</reference>
<gene>
    <name evidence="10" type="primary">TAD2</name>
    <name evidence="10" type="ORF">EIP91_009480</name>
</gene>
<comment type="similarity">
    <text evidence="2">Belongs to the cytidine and deoxycytidylate deaminase family. ADAT2 subfamily.</text>
</comment>
<keyword evidence="6" id="KW-0378">Hydrolase</keyword>
<dbReference type="EC" id="3.5.4.33" evidence="3"/>
<dbReference type="PANTHER" id="PTHR11079">
    <property type="entry name" value="CYTOSINE DEAMINASE FAMILY MEMBER"/>
    <property type="match status" value="1"/>
</dbReference>
<evidence type="ECO:0000256" key="7">
    <source>
        <dbReference type="ARBA" id="ARBA00022833"/>
    </source>
</evidence>
<dbReference type="GO" id="GO:0002100">
    <property type="term" value="P:tRNA wobble adenosine to inosine editing"/>
    <property type="evidence" value="ECO:0007669"/>
    <property type="project" value="InterPro"/>
</dbReference>
<keyword evidence="7" id="KW-0862">Zinc</keyword>
<evidence type="ECO:0000256" key="8">
    <source>
        <dbReference type="ARBA" id="ARBA00048045"/>
    </source>
</evidence>
<dbReference type="Gene3D" id="3.40.140.10">
    <property type="entry name" value="Cytidine Deaminase, domain 2"/>
    <property type="match status" value="1"/>
</dbReference>
<dbReference type="InterPro" id="IPR016192">
    <property type="entry name" value="APOBEC/CMP_deaminase_Zn-bd"/>
</dbReference>
<dbReference type="GO" id="GO:0008270">
    <property type="term" value="F:zinc ion binding"/>
    <property type="evidence" value="ECO:0007669"/>
    <property type="project" value="InterPro"/>
</dbReference>
<dbReference type="PROSITE" id="PS51747">
    <property type="entry name" value="CYT_DCMP_DEAMINASES_2"/>
    <property type="match status" value="1"/>
</dbReference>
<dbReference type="Proteomes" id="UP000292702">
    <property type="component" value="Unassembled WGS sequence"/>
</dbReference>
<keyword evidence="11" id="KW-1185">Reference proteome</keyword>
<comment type="caution">
    <text evidence="10">The sequence shown here is derived from an EMBL/GenBank/DDBJ whole genome shotgun (WGS) entry which is preliminary data.</text>
</comment>
<dbReference type="OrthoDB" id="1701769at2759"/>
<dbReference type="CDD" id="cd01285">
    <property type="entry name" value="nucleoside_deaminase"/>
    <property type="match status" value="1"/>
</dbReference>
<dbReference type="PROSITE" id="PS00903">
    <property type="entry name" value="CYT_DCMP_DEAMINASES_1"/>
    <property type="match status" value="1"/>
</dbReference>
<evidence type="ECO:0000313" key="11">
    <source>
        <dbReference type="Proteomes" id="UP000292702"/>
    </source>
</evidence>
<comment type="catalytic activity">
    <reaction evidence="8">
        <text>adenosine(34) in tRNA + H2O + H(+) = inosine(34) in tRNA + NH4(+)</text>
        <dbReference type="Rhea" id="RHEA:43168"/>
        <dbReference type="Rhea" id="RHEA-COMP:10373"/>
        <dbReference type="Rhea" id="RHEA-COMP:10374"/>
        <dbReference type="ChEBI" id="CHEBI:15377"/>
        <dbReference type="ChEBI" id="CHEBI:15378"/>
        <dbReference type="ChEBI" id="CHEBI:28938"/>
        <dbReference type="ChEBI" id="CHEBI:74411"/>
        <dbReference type="ChEBI" id="CHEBI:82852"/>
        <dbReference type="EC" id="3.5.4.33"/>
    </reaction>
</comment>
<dbReference type="GO" id="GO:0052717">
    <property type="term" value="F:tRNA-specific adenosine-34 deaminase activity"/>
    <property type="evidence" value="ECO:0007669"/>
    <property type="project" value="UniProtKB-EC"/>
</dbReference>
<dbReference type="SUPFAM" id="SSF53927">
    <property type="entry name" value="Cytidine deaminase-like"/>
    <property type="match status" value="1"/>
</dbReference>
<comment type="cofactor">
    <cofactor evidence="1">
        <name>Zn(2+)</name>
        <dbReference type="ChEBI" id="CHEBI:29105"/>
    </cofactor>
</comment>
<evidence type="ECO:0000256" key="6">
    <source>
        <dbReference type="ARBA" id="ARBA00022801"/>
    </source>
</evidence>
<dbReference type="PANTHER" id="PTHR11079:SF149">
    <property type="entry name" value="TRNA-SPECIFIC ADENOSINE DEAMINASE 2"/>
    <property type="match status" value="1"/>
</dbReference>
<accession>A0A4R0RTK6</accession>
<dbReference type="InterPro" id="IPR002125">
    <property type="entry name" value="CMP_dCMP_dom"/>
</dbReference>
<organism evidence="10 11">
    <name type="scientific">Steccherinum ochraceum</name>
    <dbReference type="NCBI Taxonomy" id="92696"/>
    <lineage>
        <taxon>Eukaryota</taxon>
        <taxon>Fungi</taxon>
        <taxon>Dikarya</taxon>
        <taxon>Basidiomycota</taxon>
        <taxon>Agaricomycotina</taxon>
        <taxon>Agaricomycetes</taxon>
        <taxon>Polyporales</taxon>
        <taxon>Steccherinaceae</taxon>
        <taxon>Steccherinum</taxon>
    </lineage>
</organism>
<dbReference type="FunFam" id="3.40.140.10:FF:000039">
    <property type="entry name" value="tRNA-specific adenosine deaminase"/>
    <property type="match status" value="1"/>
</dbReference>
<evidence type="ECO:0000256" key="3">
    <source>
        <dbReference type="ARBA" id="ARBA00012740"/>
    </source>
</evidence>
<dbReference type="GO" id="GO:0005737">
    <property type="term" value="C:cytoplasm"/>
    <property type="evidence" value="ECO:0007669"/>
    <property type="project" value="TreeGrafter"/>
</dbReference>
<evidence type="ECO:0000256" key="4">
    <source>
        <dbReference type="ARBA" id="ARBA00022694"/>
    </source>
</evidence>
<keyword evidence="5" id="KW-0479">Metal-binding</keyword>
<feature type="domain" description="CMP/dCMP-type deaminase" evidence="9">
    <location>
        <begin position="10"/>
        <end position="135"/>
    </location>
</feature>
<dbReference type="AlphaFoldDB" id="A0A4R0RTK6"/>
<dbReference type="GO" id="GO:0052718">
    <property type="term" value="C:tRNA-specific adenosine-34 deaminase complex"/>
    <property type="evidence" value="ECO:0007669"/>
    <property type="project" value="UniProtKB-ARBA"/>
</dbReference>
<evidence type="ECO:0000256" key="5">
    <source>
        <dbReference type="ARBA" id="ARBA00022723"/>
    </source>
</evidence>
<dbReference type="GO" id="GO:0005634">
    <property type="term" value="C:nucleus"/>
    <property type="evidence" value="ECO:0007669"/>
    <property type="project" value="TreeGrafter"/>
</dbReference>
<evidence type="ECO:0000313" key="10">
    <source>
        <dbReference type="EMBL" id="TCD68929.1"/>
    </source>
</evidence>
<evidence type="ECO:0000259" key="9">
    <source>
        <dbReference type="PROSITE" id="PS51747"/>
    </source>
</evidence>
<sequence>MSDNEDGVPDIYVGWMREALLMAEEALNGGEVPVGCVFVRDNTIIAKARNRTNELRNATRHAELEAIDSILADKSLTPQVTQYPLCDTTLYVTVEPCIMCASALRQLGIKEVYYGCGNDRFGGCGSVLGVNSELQHPKHSGYNAVGGYCREEAIMMLRRFYITENTNAPVPRSKANRVLKTEIIPVTHDSDSANKVL</sequence>
<dbReference type="Pfam" id="PF00383">
    <property type="entry name" value="dCMP_cyt_deam_1"/>
    <property type="match status" value="1"/>
</dbReference>
<evidence type="ECO:0000256" key="2">
    <source>
        <dbReference type="ARBA" id="ARBA00010669"/>
    </source>
</evidence>